<evidence type="ECO:0000313" key="2">
    <source>
        <dbReference type="Proteomes" id="UP001367508"/>
    </source>
</evidence>
<reference evidence="1 2" key="1">
    <citation type="submission" date="2024-01" db="EMBL/GenBank/DDBJ databases">
        <title>The genomes of 5 underutilized Papilionoideae crops provide insights into root nodulation and disease resistanc.</title>
        <authorList>
            <person name="Jiang F."/>
        </authorList>
    </citation>
    <scope>NUCLEOTIDE SEQUENCE [LARGE SCALE GENOMIC DNA]</scope>
    <source>
        <strain evidence="1">LVBAO_FW01</strain>
        <tissue evidence="1">Leaves</tissue>
    </source>
</reference>
<sequence>MGRQRRRKVGDWETLNCDEGERRENENANANANGCYIWFEGDHRFELIVSSPFLPLFFTQFNGMFSPKGSFLFVPFPVKMGGSYGLSFCPVYIK</sequence>
<dbReference type="EMBL" id="JAYMYQ010000009">
    <property type="protein sequence ID" value="KAK7312412.1"/>
    <property type="molecule type" value="Genomic_DNA"/>
</dbReference>
<protein>
    <submittedName>
        <fullName evidence="1">Uncharacterized protein</fullName>
    </submittedName>
</protein>
<gene>
    <name evidence="1" type="ORF">VNO77_36243</name>
</gene>
<name>A0AAN9KAA4_CANGL</name>
<proteinExistence type="predicted"/>
<dbReference type="AlphaFoldDB" id="A0AAN9KAA4"/>
<comment type="caution">
    <text evidence="1">The sequence shown here is derived from an EMBL/GenBank/DDBJ whole genome shotgun (WGS) entry which is preliminary data.</text>
</comment>
<organism evidence="1 2">
    <name type="scientific">Canavalia gladiata</name>
    <name type="common">Sword bean</name>
    <name type="synonym">Dolichos gladiatus</name>
    <dbReference type="NCBI Taxonomy" id="3824"/>
    <lineage>
        <taxon>Eukaryota</taxon>
        <taxon>Viridiplantae</taxon>
        <taxon>Streptophyta</taxon>
        <taxon>Embryophyta</taxon>
        <taxon>Tracheophyta</taxon>
        <taxon>Spermatophyta</taxon>
        <taxon>Magnoliopsida</taxon>
        <taxon>eudicotyledons</taxon>
        <taxon>Gunneridae</taxon>
        <taxon>Pentapetalae</taxon>
        <taxon>rosids</taxon>
        <taxon>fabids</taxon>
        <taxon>Fabales</taxon>
        <taxon>Fabaceae</taxon>
        <taxon>Papilionoideae</taxon>
        <taxon>50 kb inversion clade</taxon>
        <taxon>NPAAA clade</taxon>
        <taxon>indigoferoid/millettioid clade</taxon>
        <taxon>Phaseoleae</taxon>
        <taxon>Canavalia</taxon>
    </lineage>
</organism>
<accession>A0AAN9KAA4</accession>
<dbReference type="Proteomes" id="UP001367508">
    <property type="component" value="Unassembled WGS sequence"/>
</dbReference>
<evidence type="ECO:0000313" key="1">
    <source>
        <dbReference type="EMBL" id="KAK7312412.1"/>
    </source>
</evidence>
<keyword evidence="2" id="KW-1185">Reference proteome</keyword>